<dbReference type="OrthoDB" id="853110at2"/>
<comment type="caution">
    <text evidence="1">The sequence shown here is derived from an EMBL/GenBank/DDBJ whole genome shotgun (WGS) entry which is preliminary data.</text>
</comment>
<dbReference type="EMBL" id="LVWA01000007">
    <property type="protein sequence ID" value="OKL39702.1"/>
    <property type="molecule type" value="Genomic_DNA"/>
</dbReference>
<evidence type="ECO:0000313" key="2">
    <source>
        <dbReference type="Proteomes" id="UP000186551"/>
    </source>
</evidence>
<name>A0A1Q5PC41_9BACT</name>
<dbReference type="RefSeq" id="WP_073852752.1">
    <property type="nucleotide sequence ID" value="NZ_LVWA01000007.1"/>
</dbReference>
<keyword evidence="2" id="KW-1185">Reference proteome</keyword>
<proteinExistence type="predicted"/>
<protein>
    <submittedName>
        <fullName evidence="1">Uncharacterized protein</fullName>
    </submittedName>
</protein>
<gene>
    <name evidence="1" type="ORF">A3841_00275</name>
</gene>
<dbReference type="AlphaFoldDB" id="A0A1Q5PC41"/>
<organism evidence="1 2">
    <name type="scientific">Pontibacter flavimaris</name>
    <dbReference type="NCBI Taxonomy" id="1797110"/>
    <lineage>
        <taxon>Bacteria</taxon>
        <taxon>Pseudomonadati</taxon>
        <taxon>Bacteroidota</taxon>
        <taxon>Cytophagia</taxon>
        <taxon>Cytophagales</taxon>
        <taxon>Hymenobacteraceae</taxon>
        <taxon>Pontibacter</taxon>
    </lineage>
</organism>
<accession>A0A1Q5PC41</accession>
<dbReference type="Proteomes" id="UP000186551">
    <property type="component" value="Unassembled WGS sequence"/>
</dbReference>
<evidence type="ECO:0000313" key="1">
    <source>
        <dbReference type="EMBL" id="OKL39702.1"/>
    </source>
</evidence>
<reference evidence="1 2" key="1">
    <citation type="submission" date="2016-03" db="EMBL/GenBank/DDBJ databases">
        <title>Genome sequence of Pontibacter sp. nov., of the family cytophagaceae, isolated from marine sediment of the Yellow Sea, China.</title>
        <authorList>
            <person name="Zhang G."/>
            <person name="Zhang R."/>
        </authorList>
    </citation>
    <scope>NUCLEOTIDE SEQUENCE [LARGE SCALE GENOMIC DNA]</scope>
    <source>
        <strain evidence="1 2">S10-8</strain>
    </source>
</reference>
<sequence>MNSIKLSSYYRLYAFSDYQSMKSALPYMQRVVLAKGLQDVGEAEARSFVGRVSGKGYKNYLEPLSSHRTKGSGIQSLITALQALYKSNGFSARYIVIERS</sequence>